<protein>
    <submittedName>
        <fullName evidence="1">Uncharacterized protein</fullName>
    </submittedName>
</protein>
<feature type="non-terminal residue" evidence="1">
    <location>
        <position position="1"/>
    </location>
</feature>
<reference evidence="1" key="1">
    <citation type="submission" date="2015-07" db="EMBL/GenBank/DDBJ databases">
        <title>Adaptation to a free-living lifestyle via gene acquisitions in the diplomonad Trepomonas sp. PC1.</title>
        <authorList>
            <person name="Xu F."/>
            <person name="Jerlstrom-Hultqvist J."/>
            <person name="Kolisko M."/>
            <person name="Simpson A.G.B."/>
            <person name="Roger A.J."/>
            <person name="Svard S.G."/>
            <person name="Andersson J.O."/>
        </authorList>
    </citation>
    <scope>NUCLEOTIDE SEQUENCE</scope>
    <source>
        <strain evidence="1">PC1</strain>
    </source>
</reference>
<name>A0A146JWL5_9EUKA</name>
<evidence type="ECO:0000313" key="1">
    <source>
        <dbReference type="EMBL" id="JAP89010.1"/>
    </source>
</evidence>
<sequence length="352" mass="41404">LSIGHLFDDASLSLLLKEQYQINFRDLFLKFFSVEPQQSEIYKSINERFKFIHDYLLSIVQVDTIQKQQSPLQNLFEVKITSPLLLYSFIKQKLVLKQNICDDLKTLKDSIRFVKSDFAVLKCDYQYLEVESFLQQLQKTQNVVEFLRSGSEFIDSEDQAEIDAKINFLVVGLLKVKLISRKQLSFQLILLLAESILQLDRDRIPVKLQCQRVKQCIGSFINTYVTNSTFIDGNEQFQYIYNVFEPEFIKDIEIQRIDYREYSQLYKDLIQQNLSKDAKSLHQIVRKQIAEFHQQCGIQLLKVEATQLSLQHLHKAIEIFPLNDACKLTQRILARSGREKEAKELQQVWDML</sequence>
<feature type="non-terminal residue" evidence="1">
    <location>
        <position position="352"/>
    </location>
</feature>
<dbReference type="EMBL" id="GDID01007596">
    <property type="protein sequence ID" value="JAP89010.1"/>
    <property type="molecule type" value="Transcribed_RNA"/>
</dbReference>
<dbReference type="AlphaFoldDB" id="A0A146JWL5"/>
<accession>A0A146JWL5</accession>
<organism evidence="1">
    <name type="scientific">Trepomonas sp. PC1</name>
    <dbReference type="NCBI Taxonomy" id="1076344"/>
    <lineage>
        <taxon>Eukaryota</taxon>
        <taxon>Metamonada</taxon>
        <taxon>Diplomonadida</taxon>
        <taxon>Hexamitidae</taxon>
        <taxon>Hexamitinae</taxon>
        <taxon>Trepomonas</taxon>
    </lineage>
</organism>
<gene>
    <name evidence="1" type="ORF">TPC1_31495</name>
</gene>
<proteinExistence type="predicted"/>